<evidence type="ECO:0000256" key="13">
    <source>
        <dbReference type="ARBA" id="ARBA00043199"/>
    </source>
</evidence>
<dbReference type="EMBL" id="JAGTTL010000027">
    <property type="protein sequence ID" value="KAK6300190.1"/>
    <property type="molecule type" value="Genomic_DNA"/>
</dbReference>
<dbReference type="EC" id="1.1.1.104" evidence="6"/>
<evidence type="ECO:0000256" key="3">
    <source>
        <dbReference type="ARBA" id="ARBA00023002"/>
    </source>
</evidence>
<dbReference type="Gene3D" id="3.40.50.720">
    <property type="entry name" value="NAD(P)-binding Rossmann-like Domain"/>
    <property type="match status" value="1"/>
</dbReference>
<protein>
    <recommendedName>
        <fullName evidence="8">Dehydrogenase/reductase SDR family member 6</fullName>
        <ecNumber evidence="6">1.1.1.104</ecNumber>
        <ecNumber evidence="7">1.1.1.30</ecNumber>
    </recommendedName>
    <alternativeName>
        <fullName evidence="12">(R)-beta-hydroxybutyrate dehydrogenase</fullName>
    </alternativeName>
    <alternativeName>
        <fullName evidence="10">3-hydroxybutyrate dehydrogenase type 2</fullName>
    </alternativeName>
    <alternativeName>
        <fullName evidence="13">4-oxo-L-proline reductase</fullName>
    </alternativeName>
    <alternativeName>
        <fullName evidence="11">Oxidoreductase UCPA</fullName>
    </alternativeName>
    <alternativeName>
        <fullName evidence="9">Short chain dehydrogenase/reductase family 15C member 1</fullName>
    </alternativeName>
</protein>
<evidence type="ECO:0000313" key="16">
    <source>
        <dbReference type="Proteomes" id="UP001356427"/>
    </source>
</evidence>
<dbReference type="AlphaFoldDB" id="A0AAN8L7R1"/>
<dbReference type="InterPro" id="IPR051122">
    <property type="entry name" value="SDR_DHRS6-like"/>
</dbReference>
<evidence type="ECO:0000256" key="7">
    <source>
        <dbReference type="ARBA" id="ARBA00038959"/>
    </source>
</evidence>
<dbReference type="EC" id="1.1.1.30" evidence="7"/>
<dbReference type="InterPro" id="IPR003560">
    <property type="entry name" value="DHB_DH"/>
</dbReference>
<dbReference type="GO" id="GO:0005737">
    <property type="term" value="C:cytoplasm"/>
    <property type="evidence" value="ECO:0007669"/>
    <property type="project" value="TreeGrafter"/>
</dbReference>
<evidence type="ECO:0000313" key="15">
    <source>
        <dbReference type="EMBL" id="KAK6300190.1"/>
    </source>
</evidence>
<evidence type="ECO:0000256" key="6">
    <source>
        <dbReference type="ARBA" id="ARBA00038956"/>
    </source>
</evidence>
<dbReference type="Pfam" id="PF13561">
    <property type="entry name" value="adh_short_C2"/>
    <property type="match status" value="1"/>
</dbReference>
<name>A0AAN8L7R1_9TELE</name>
<organism evidence="15 16">
    <name type="scientific">Coregonus suidteri</name>
    <dbReference type="NCBI Taxonomy" id="861788"/>
    <lineage>
        <taxon>Eukaryota</taxon>
        <taxon>Metazoa</taxon>
        <taxon>Chordata</taxon>
        <taxon>Craniata</taxon>
        <taxon>Vertebrata</taxon>
        <taxon>Euteleostomi</taxon>
        <taxon>Actinopterygii</taxon>
        <taxon>Neopterygii</taxon>
        <taxon>Teleostei</taxon>
        <taxon>Protacanthopterygii</taxon>
        <taxon>Salmoniformes</taxon>
        <taxon>Salmonidae</taxon>
        <taxon>Coregoninae</taxon>
        <taxon>Coregonus</taxon>
    </lineage>
</organism>
<evidence type="ECO:0000256" key="8">
    <source>
        <dbReference type="ARBA" id="ARBA00039194"/>
    </source>
</evidence>
<dbReference type="InterPro" id="IPR002347">
    <property type="entry name" value="SDR_fam"/>
</dbReference>
<keyword evidence="16" id="KW-1185">Reference proteome</keyword>
<dbReference type="PRINTS" id="PR01397">
    <property type="entry name" value="DHBDHDRGNASE"/>
</dbReference>
<keyword evidence="3" id="KW-0560">Oxidoreductase</keyword>
<keyword evidence="4" id="KW-0520">NAD</keyword>
<dbReference type="GO" id="GO:0003858">
    <property type="term" value="F:3-hydroxybutyrate dehydrogenase activity"/>
    <property type="evidence" value="ECO:0007669"/>
    <property type="project" value="UniProtKB-EC"/>
</dbReference>
<evidence type="ECO:0000256" key="5">
    <source>
        <dbReference type="ARBA" id="ARBA00034698"/>
    </source>
</evidence>
<evidence type="ECO:0000256" key="10">
    <source>
        <dbReference type="ARBA" id="ARBA00042309"/>
    </source>
</evidence>
<evidence type="ECO:0000256" key="12">
    <source>
        <dbReference type="ARBA" id="ARBA00043083"/>
    </source>
</evidence>
<evidence type="ECO:0000256" key="11">
    <source>
        <dbReference type="ARBA" id="ARBA00042565"/>
    </source>
</evidence>
<comment type="caution">
    <text evidence="15">The sequence shown here is derived from an EMBL/GenBank/DDBJ whole genome shotgun (WGS) entry which is preliminary data.</text>
</comment>
<dbReference type="GO" id="GO:0019290">
    <property type="term" value="P:siderophore biosynthetic process"/>
    <property type="evidence" value="ECO:0007669"/>
    <property type="project" value="InterPro"/>
</dbReference>
<dbReference type="Proteomes" id="UP001356427">
    <property type="component" value="Unassembled WGS sequence"/>
</dbReference>
<gene>
    <name evidence="15" type="ORF">J4Q44_G00282880</name>
</gene>
<dbReference type="PANTHER" id="PTHR43477:SF4">
    <property type="entry name" value="DEHYDROGENASE_REDUCTASE SDR FAMILY MEMBER 6"/>
    <property type="match status" value="1"/>
</dbReference>
<dbReference type="PANTHER" id="PTHR43477">
    <property type="entry name" value="DIHYDROANTICAPSIN 7-DEHYDROGENASE"/>
    <property type="match status" value="1"/>
</dbReference>
<dbReference type="GO" id="GO:0016617">
    <property type="term" value="F:4-oxoproline reductase activity"/>
    <property type="evidence" value="ECO:0007669"/>
    <property type="project" value="UniProtKB-EC"/>
</dbReference>
<dbReference type="SUPFAM" id="SSF51735">
    <property type="entry name" value="NAD(P)-binding Rossmann-fold domains"/>
    <property type="match status" value="1"/>
</dbReference>
<sequence>MGRLDGKVIVLSAGAQGIGRAAAIAFAKEGAQVTATDINGEKLKELDGHPGIKTKVVDVTKKDQVEALAKEFDHVDVLFNVAGFVHHGSILDCEEADWDFTMNVNVRSMYLMSRAFLPKVTNHPARPFTPPDL</sequence>
<evidence type="ECO:0000256" key="1">
    <source>
        <dbReference type="ARBA" id="ARBA00004924"/>
    </source>
</evidence>
<dbReference type="GO" id="GO:0008667">
    <property type="term" value="F:2,3-dihydro-2,3-dihydroxybenzoate dehydrogenase activity"/>
    <property type="evidence" value="ECO:0007669"/>
    <property type="project" value="InterPro"/>
</dbReference>
<comment type="catalytic activity">
    <reaction evidence="14">
        <text>(R)-3-hydroxybutanoate + NAD(+) = acetoacetate + NADH + H(+)</text>
        <dbReference type="Rhea" id="RHEA:20521"/>
        <dbReference type="ChEBI" id="CHEBI:10983"/>
        <dbReference type="ChEBI" id="CHEBI:13705"/>
        <dbReference type="ChEBI" id="CHEBI:15378"/>
        <dbReference type="ChEBI" id="CHEBI:57540"/>
        <dbReference type="ChEBI" id="CHEBI:57945"/>
        <dbReference type="EC" id="1.1.1.30"/>
    </reaction>
</comment>
<accession>A0AAN8L7R1</accession>
<evidence type="ECO:0000256" key="4">
    <source>
        <dbReference type="ARBA" id="ARBA00023027"/>
    </source>
</evidence>
<comment type="pathway">
    <text evidence="1">Siderophore biosynthesis.</text>
</comment>
<evidence type="ECO:0000256" key="14">
    <source>
        <dbReference type="ARBA" id="ARBA00049550"/>
    </source>
</evidence>
<proteinExistence type="inferred from homology"/>
<comment type="similarity">
    <text evidence="2">Belongs to the short-chain dehydrogenases/reductases (SDR) family.</text>
</comment>
<evidence type="ECO:0000256" key="9">
    <source>
        <dbReference type="ARBA" id="ARBA00041727"/>
    </source>
</evidence>
<dbReference type="InterPro" id="IPR036291">
    <property type="entry name" value="NAD(P)-bd_dom_sf"/>
</dbReference>
<reference evidence="15 16" key="1">
    <citation type="submission" date="2021-04" db="EMBL/GenBank/DDBJ databases">
        <authorList>
            <person name="De Guttry C."/>
            <person name="Zahm M."/>
            <person name="Klopp C."/>
            <person name="Cabau C."/>
            <person name="Louis A."/>
            <person name="Berthelot C."/>
            <person name="Parey E."/>
            <person name="Roest Crollius H."/>
            <person name="Montfort J."/>
            <person name="Robinson-Rechavi M."/>
            <person name="Bucao C."/>
            <person name="Bouchez O."/>
            <person name="Gislard M."/>
            <person name="Lluch J."/>
            <person name="Milhes M."/>
            <person name="Lampietro C."/>
            <person name="Lopez Roques C."/>
            <person name="Donnadieu C."/>
            <person name="Braasch I."/>
            <person name="Desvignes T."/>
            <person name="Postlethwait J."/>
            <person name="Bobe J."/>
            <person name="Wedekind C."/>
            <person name="Guiguen Y."/>
        </authorList>
    </citation>
    <scope>NUCLEOTIDE SEQUENCE [LARGE SCALE GENOMIC DNA]</scope>
    <source>
        <strain evidence="15">Cs_M1</strain>
        <tissue evidence="15">Blood</tissue>
    </source>
</reference>
<comment type="pathway">
    <text evidence="5">Amino-acid metabolism.</text>
</comment>
<evidence type="ECO:0000256" key="2">
    <source>
        <dbReference type="ARBA" id="ARBA00006484"/>
    </source>
</evidence>